<gene>
    <name evidence="1" type="ORF">KD146_12190</name>
</gene>
<sequence length="90" mass="10285">MAIYATNSRYDTILMHRQKQRDAAELREARSEARREAAQKTLYSSDNLRNTLANSLAQVSANQSNLTAQLIRTRMAVEAKAKAEPAKWYR</sequence>
<reference evidence="1" key="1">
    <citation type="submission" date="2021-04" db="EMBL/GenBank/DDBJ databases">
        <title>Devosia litorisediminis sp. nov., isolated from a sand dune.</title>
        <authorList>
            <person name="Park S."/>
            <person name="Yoon J.-H."/>
        </authorList>
    </citation>
    <scope>NUCLEOTIDE SEQUENCE</scope>
    <source>
        <strain evidence="1">BSSL-BM10</strain>
    </source>
</reference>
<keyword evidence="2" id="KW-1185">Reference proteome</keyword>
<dbReference type="EMBL" id="JAGXTP010000001">
    <property type="protein sequence ID" value="MBS3849458.1"/>
    <property type="molecule type" value="Genomic_DNA"/>
</dbReference>
<comment type="caution">
    <text evidence="1">The sequence shown here is derived from an EMBL/GenBank/DDBJ whole genome shotgun (WGS) entry which is preliminary data.</text>
</comment>
<name>A0A942I6X9_9HYPH</name>
<evidence type="ECO:0000313" key="1">
    <source>
        <dbReference type="EMBL" id="MBS3849458.1"/>
    </source>
</evidence>
<evidence type="ECO:0000313" key="2">
    <source>
        <dbReference type="Proteomes" id="UP000678281"/>
    </source>
</evidence>
<accession>A0A942I6X9</accession>
<proteinExistence type="predicted"/>
<protein>
    <submittedName>
        <fullName evidence="1">Uncharacterized protein</fullName>
    </submittedName>
</protein>
<dbReference type="AlphaFoldDB" id="A0A942I6X9"/>
<dbReference type="Proteomes" id="UP000678281">
    <property type="component" value="Unassembled WGS sequence"/>
</dbReference>
<organism evidence="1 2">
    <name type="scientific">Devosia litorisediminis</name>
    <dbReference type="NCBI Taxonomy" id="2829817"/>
    <lineage>
        <taxon>Bacteria</taxon>
        <taxon>Pseudomonadati</taxon>
        <taxon>Pseudomonadota</taxon>
        <taxon>Alphaproteobacteria</taxon>
        <taxon>Hyphomicrobiales</taxon>
        <taxon>Devosiaceae</taxon>
        <taxon>Devosia</taxon>
    </lineage>
</organism>
<dbReference type="RefSeq" id="WP_212658928.1">
    <property type="nucleotide sequence ID" value="NZ_JAGXTP010000001.1"/>
</dbReference>